<dbReference type="OrthoDB" id="5975249at2759"/>
<gene>
    <name evidence="5" type="ORF">C0Q70_16404</name>
</gene>
<keyword evidence="3" id="KW-0964">Secreted</keyword>
<dbReference type="Proteomes" id="UP000245119">
    <property type="component" value="Linkage Group LG10"/>
</dbReference>
<evidence type="ECO:0000256" key="3">
    <source>
        <dbReference type="ARBA" id="ARBA00022525"/>
    </source>
</evidence>
<organism evidence="5 6">
    <name type="scientific">Pomacea canaliculata</name>
    <name type="common">Golden apple snail</name>
    <dbReference type="NCBI Taxonomy" id="400727"/>
    <lineage>
        <taxon>Eukaryota</taxon>
        <taxon>Metazoa</taxon>
        <taxon>Spiralia</taxon>
        <taxon>Lophotrochozoa</taxon>
        <taxon>Mollusca</taxon>
        <taxon>Gastropoda</taxon>
        <taxon>Caenogastropoda</taxon>
        <taxon>Architaenioglossa</taxon>
        <taxon>Ampullarioidea</taxon>
        <taxon>Ampullariidae</taxon>
        <taxon>Pomacea</taxon>
    </lineage>
</organism>
<protein>
    <submittedName>
        <fullName evidence="5">Uncharacterized protein</fullName>
    </submittedName>
</protein>
<comment type="caution">
    <text evidence="5">The sequence shown here is derived from an EMBL/GenBank/DDBJ whole genome shotgun (WGS) entry which is preliminary data.</text>
</comment>
<dbReference type="Pfam" id="PF14704">
    <property type="entry name" value="DERM"/>
    <property type="match status" value="1"/>
</dbReference>
<accession>A0A2T7NPP7</accession>
<proteinExistence type="inferred from homology"/>
<evidence type="ECO:0000313" key="6">
    <source>
        <dbReference type="Proteomes" id="UP000245119"/>
    </source>
</evidence>
<evidence type="ECO:0000256" key="4">
    <source>
        <dbReference type="ARBA" id="ARBA00023157"/>
    </source>
</evidence>
<comment type="subcellular location">
    <subcellularLocation>
        <location evidence="1">Secreted</location>
    </subcellularLocation>
</comment>
<reference evidence="5 6" key="1">
    <citation type="submission" date="2018-04" db="EMBL/GenBank/DDBJ databases">
        <title>The genome of golden apple snail Pomacea canaliculata provides insight into stress tolerance and invasive adaptation.</title>
        <authorList>
            <person name="Liu C."/>
            <person name="Liu B."/>
            <person name="Ren Y."/>
            <person name="Zhang Y."/>
            <person name="Wang H."/>
            <person name="Li S."/>
            <person name="Jiang F."/>
            <person name="Yin L."/>
            <person name="Zhang G."/>
            <person name="Qian W."/>
            <person name="Fan W."/>
        </authorList>
    </citation>
    <scope>NUCLEOTIDE SEQUENCE [LARGE SCALE GENOMIC DNA]</scope>
    <source>
        <strain evidence="5">SZHN2017</strain>
        <tissue evidence="5">Muscle</tissue>
    </source>
</reference>
<sequence>MFTGTVVHSCYFTTWTNNFDGNQNFSLPKGKLLRGVVSIYDTYYKDRRYQFEICDVNNQPY</sequence>
<dbReference type="GO" id="GO:0005576">
    <property type="term" value="C:extracellular region"/>
    <property type="evidence" value="ECO:0007669"/>
    <property type="project" value="UniProtKB-SubCell"/>
</dbReference>
<evidence type="ECO:0000313" key="5">
    <source>
        <dbReference type="EMBL" id="PVD23141.1"/>
    </source>
</evidence>
<evidence type="ECO:0000256" key="2">
    <source>
        <dbReference type="ARBA" id="ARBA00008712"/>
    </source>
</evidence>
<keyword evidence="4" id="KW-1015">Disulfide bond</keyword>
<dbReference type="AlphaFoldDB" id="A0A2T7NPP7"/>
<evidence type="ECO:0000256" key="1">
    <source>
        <dbReference type="ARBA" id="ARBA00004613"/>
    </source>
</evidence>
<name>A0A2T7NPP7_POMCA</name>
<keyword evidence="6" id="KW-1185">Reference proteome</keyword>
<dbReference type="InterPro" id="IPR026645">
    <property type="entry name" value="Dermatopontin"/>
</dbReference>
<comment type="similarity">
    <text evidence="2">Belongs to the dermatopontin family.</text>
</comment>
<dbReference type="EMBL" id="PZQS01000010">
    <property type="protein sequence ID" value="PVD23141.1"/>
    <property type="molecule type" value="Genomic_DNA"/>
</dbReference>